<evidence type="ECO:0000259" key="2">
    <source>
        <dbReference type="Pfam" id="PF01261"/>
    </source>
</evidence>
<dbReference type="EMBL" id="BAABKZ010000002">
    <property type="protein sequence ID" value="GAA5094148.1"/>
    <property type="molecule type" value="Genomic_DNA"/>
</dbReference>
<evidence type="ECO:0000313" key="4">
    <source>
        <dbReference type="Proteomes" id="UP001501407"/>
    </source>
</evidence>
<dbReference type="InterPro" id="IPR050312">
    <property type="entry name" value="IolE/XylAMocC-like"/>
</dbReference>
<reference evidence="4" key="1">
    <citation type="journal article" date="2019" name="Int. J. Syst. Evol. Microbiol.">
        <title>The Global Catalogue of Microorganisms (GCM) 10K type strain sequencing project: providing services to taxonomists for standard genome sequencing and annotation.</title>
        <authorList>
            <consortium name="The Broad Institute Genomics Platform"/>
            <consortium name="The Broad Institute Genome Sequencing Center for Infectious Disease"/>
            <person name="Wu L."/>
            <person name="Ma J."/>
        </authorList>
    </citation>
    <scope>NUCLEOTIDE SEQUENCE [LARGE SCALE GENOMIC DNA]</scope>
    <source>
        <strain evidence="4">JCM 18959</strain>
    </source>
</reference>
<evidence type="ECO:0000313" key="3">
    <source>
        <dbReference type="EMBL" id="GAA5094148.1"/>
    </source>
</evidence>
<comment type="caution">
    <text evidence="3">The sequence shown here is derived from an EMBL/GenBank/DDBJ whole genome shotgun (WGS) entry which is preliminary data.</text>
</comment>
<name>A0ABP9MC54_9MICO</name>
<dbReference type="Proteomes" id="UP001501407">
    <property type="component" value="Unassembled WGS sequence"/>
</dbReference>
<keyword evidence="1" id="KW-0119">Carbohydrate metabolism</keyword>
<dbReference type="PANTHER" id="PTHR12110">
    <property type="entry name" value="HYDROXYPYRUVATE ISOMERASE"/>
    <property type="match status" value="1"/>
</dbReference>
<keyword evidence="4" id="KW-1185">Reference proteome</keyword>
<dbReference type="Pfam" id="PF01261">
    <property type="entry name" value="AP_endonuc_2"/>
    <property type="match status" value="1"/>
</dbReference>
<proteinExistence type="predicted"/>
<accession>A0ABP9MC54</accession>
<evidence type="ECO:0000256" key="1">
    <source>
        <dbReference type="ARBA" id="ARBA00023277"/>
    </source>
</evidence>
<sequence>MIRRVGTDTSKFPGAADLGAIGTLEQVAALGLEGAFFRSAFALSPTLDAGELSEVTDAAADLGLYLEVGVAKVNPFATPEAPEIRRLGEGDYLLGMERIIRAVTAAGITELWTATANYQFRIRGLYACDRFRTDVDWADQLAATAKVLERLAPLLRETGAHLNIETHEEISSFEVVRLVETAGPDAFGITFDTANVLVRGEDPVAAARRVAPYTRSTHVRDVALHRTDDGIGRFLAPVGKGVIDWGALLDELDRGGATANLSIEGVIGMNAEMPLYVDDPRWWAGHPDLTADEFAVVEGHTARYEERARAGTAPGLDDLRARVDSDEALAFITDSAAALRAALAARVPTSTAA</sequence>
<dbReference type="RefSeq" id="WP_194414396.1">
    <property type="nucleotide sequence ID" value="NZ_BAABKZ010000002.1"/>
</dbReference>
<protein>
    <submittedName>
        <fullName evidence="3">Sugar phosphate isomerase/epimerase</fullName>
    </submittedName>
</protein>
<dbReference type="SUPFAM" id="SSF51658">
    <property type="entry name" value="Xylose isomerase-like"/>
    <property type="match status" value="1"/>
</dbReference>
<dbReference type="InterPro" id="IPR013022">
    <property type="entry name" value="Xyl_isomerase-like_TIM-brl"/>
</dbReference>
<dbReference type="InterPro" id="IPR036237">
    <property type="entry name" value="Xyl_isomerase-like_sf"/>
</dbReference>
<dbReference type="Gene3D" id="3.20.20.150">
    <property type="entry name" value="Divalent-metal-dependent TIM barrel enzymes"/>
    <property type="match status" value="1"/>
</dbReference>
<dbReference type="PANTHER" id="PTHR12110:SF53">
    <property type="entry name" value="BLR5974 PROTEIN"/>
    <property type="match status" value="1"/>
</dbReference>
<organism evidence="3 4">
    <name type="scientific">Microbacterium yannicii</name>
    <dbReference type="NCBI Taxonomy" id="671622"/>
    <lineage>
        <taxon>Bacteria</taxon>
        <taxon>Bacillati</taxon>
        <taxon>Actinomycetota</taxon>
        <taxon>Actinomycetes</taxon>
        <taxon>Micrococcales</taxon>
        <taxon>Microbacteriaceae</taxon>
        <taxon>Microbacterium</taxon>
    </lineage>
</organism>
<dbReference type="GO" id="GO:0016853">
    <property type="term" value="F:isomerase activity"/>
    <property type="evidence" value="ECO:0007669"/>
    <property type="project" value="UniProtKB-KW"/>
</dbReference>
<feature type="domain" description="Xylose isomerase-like TIM barrel" evidence="2">
    <location>
        <begin position="25"/>
        <end position="265"/>
    </location>
</feature>
<keyword evidence="3" id="KW-0413">Isomerase</keyword>
<gene>
    <name evidence="3" type="ORF">GCM10025760_25100</name>
</gene>